<accession>A0A0W0SPP9</accession>
<organism evidence="1 2">
    <name type="scientific">Legionella brunensis</name>
    <dbReference type="NCBI Taxonomy" id="29422"/>
    <lineage>
        <taxon>Bacteria</taxon>
        <taxon>Pseudomonadati</taxon>
        <taxon>Pseudomonadota</taxon>
        <taxon>Gammaproteobacteria</taxon>
        <taxon>Legionellales</taxon>
        <taxon>Legionellaceae</taxon>
        <taxon>Legionella</taxon>
    </lineage>
</organism>
<sequence>MFADYFIWDETMGKIYFRSDTRSPDEIFKIGFTPRIDYADLWWLEAIKSRGYKNDCGIANEAIDADSKACICLTTKLESAPIFPLNDEDTYIYAIILPDMTQIDYPTLKTTDYRPVLLKNDKTPTDSKDLIIDLHSFQAKQASNIYSFFAEKEVEDTAITSYAAWPLYAYEAIAYQVPPAAIVGAIKCERKPLKNKVTISCDFISETPKKSYDRDFILEGDIIVNPFFFIAHHLWLGKEGLTTLDFSVVKEEALDLLYKAANKPLETPNIYWGLGGKTL</sequence>
<dbReference type="Proteomes" id="UP000054742">
    <property type="component" value="Unassembled WGS sequence"/>
</dbReference>
<reference evidence="1 2" key="1">
    <citation type="submission" date="2015-11" db="EMBL/GenBank/DDBJ databases">
        <title>Genomic analysis of 38 Legionella species identifies large and diverse effector repertoires.</title>
        <authorList>
            <person name="Burstein D."/>
            <person name="Amaro F."/>
            <person name="Zusman T."/>
            <person name="Lifshitz Z."/>
            <person name="Cohen O."/>
            <person name="Gilbert J.A."/>
            <person name="Pupko T."/>
            <person name="Shuman H.A."/>
            <person name="Segal G."/>
        </authorList>
    </citation>
    <scope>NUCLEOTIDE SEQUENCE [LARGE SCALE GENOMIC DNA]</scope>
    <source>
        <strain evidence="1 2">ATCC 43878</strain>
    </source>
</reference>
<protein>
    <submittedName>
        <fullName evidence="1">Uncharacterized protein</fullName>
    </submittedName>
</protein>
<keyword evidence="2" id="KW-1185">Reference proteome</keyword>
<dbReference type="AlphaFoldDB" id="A0A0W0SPP9"/>
<evidence type="ECO:0000313" key="2">
    <source>
        <dbReference type="Proteomes" id="UP000054742"/>
    </source>
</evidence>
<dbReference type="SUPFAM" id="SSF56399">
    <property type="entry name" value="ADP-ribosylation"/>
    <property type="match status" value="1"/>
</dbReference>
<evidence type="ECO:0000313" key="1">
    <source>
        <dbReference type="EMBL" id="KTC85193.1"/>
    </source>
</evidence>
<proteinExistence type="predicted"/>
<gene>
    <name evidence="1" type="ORF">Lbru_0989</name>
</gene>
<name>A0A0W0SPP9_9GAMM</name>
<dbReference type="PATRIC" id="fig|29422.6.peg.1041"/>
<dbReference type="Gene3D" id="3.90.210.10">
    <property type="entry name" value="Heat-Labile Enterotoxin, subunit A"/>
    <property type="match status" value="1"/>
</dbReference>
<comment type="caution">
    <text evidence="1">The sequence shown here is derived from an EMBL/GenBank/DDBJ whole genome shotgun (WGS) entry which is preliminary data.</text>
</comment>
<dbReference type="EMBL" id="LNXV01000007">
    <property type="protein sequence ID" value="KTC85193.1"/>
    <property type="molecule type" value="Genomic_DNA"/>
</dbReference>